<keyword evidence="2" id="KW-0472">Membrane</keyword>
<protein>
    <recommendedName>
        <fullName evidence="3">DUF7719 domain-containing protein</fullName>
    </recommendedName>
</protein>
<dbReference type="InterPro" id="IPR056136">
    <property type="entry name" value="DUF7719"/>
</dbReference>
<dbReference type="GeneID" id="54358944"/>
<evidence type="ECO:0000256" key="1">
    <source>
        <dbReference type="SAM" id="MobiDB-lite"/>
    </source>
</evidence>
<evidence type="ECO:0000256" key="2">
    <source>
        <dbReference type="SAM" id="Phobius"/>
    </source>
</evidence>
<evidence type="ECO:0000313" key="5">
    <source>
        <dbReference type="RefSeq" id="XP_033461566.1"/>
    </source>
</evidence>
<feature type="transmembrane region" description="Helical" evidence="2">
    <location>
        <begin position="126"/>
        <end position="147"/>
    </location>
</feature>
<dbReference type="PANTHER" id="PTHR37846:SF1">
    <property type="entry name" value="DEACETYLASE-LIKE PROTEIN"/>
    <property type="match status" value="1"/>
</dbReference>
<keyword evidence="2" id="KW-1133">Transmembrane helix</keyword>
<dbReference type="OrthoDB" id="5597489at2759"/>
<organism evidence="5">
    <name type="scientific">Dissoconium aciculare CBS 342.82</name>
    <dbReference type="NCBI Taxonomy" id="1314786"/>
    <lineage>
        <taxon>Eukaryota</taxon>
        <taxon>Fungi</taxon>
        <taxon>Dikarya</taxon>
        <taxon>Ascomycota</taxon>
        <taxon>Pezizomycotina</taxon>
        <taxon>Dothideomycetes</taxon>
        <taxon>Dothideomycetidae</taxon>
        <taxon>Mycosphaerellales</taxon>
        <taxon>Dissoconiaceae</taxon>
        <taxon>Dissoconium</taxon>
    </lineage>
</organism>
<name>A0A6J3M943_9PEZI</name>
<reference evidence="5" key="1">
    <citation type="submission" date="2020-01" db="EMBL/GenBank/DDBJ databases">
        <authorList>
            <consortium name="DOE Joint Genome Institute"/>
            <person name="Haridas S."/>
            <person name="Albert R."/>
            <person name="Binder M."/>
            <person name="Bloem J."/>
            <person name="Labutti K."/>
            <person name="Salamov A."/>
            <person name="Andreopoulos B."/>
            <person name="Baker S.E."/>
            <person name="Barry K."/>
            <person name="Bills G."/>
            <person name="Bluhm B.H."/>
            <person name="Cannon C."/>
            <person name="Castanera R."/>
            <person name="Culley D.E."/>
            <person name="Daum C."/>
            <person name="Ezra D."/>
            <person name="Gonzalez J.B."/>
            <person name="Henrissat B."/>
            <person name="Kuo A."/>
            <person name="Liang C."/>
            <person name="Lipzen A."/>
            <person name="Lutzoni F."/>
            <person name="Magnuson J."/>
            <person name="Mondo S."/>
            <person name="Nolan M."/>
            <person name="Ohm R."/>
            <person name="Pangilinan J."/>
            <person name="Park H.-J."/>
            <person name="Ramirez L."/>
            <person name="Alfaro M."/>
            <person name="Sun H."/>
            <person name="Tritt A."/>
            <person name="Yoshinaga Y."/>
            <person name="Zwiers L.-H."/>
            <person name="Turgeon B.G."/>
            <person name="Goodwin S.B."/>
            <person name="Spatafora J.W."/>
            <person name="Crous P.W."/>
            <person name="Grigoriev I.V."/>
        </authorList>
    </citation>
    <scope>NUCLEOTIDE SEQUENCE</scope>
    <source>
        <strain evidence="5">CBS 342.82</strain>
    </source>
</reference>
<feature type="compositionally biased region" description="Basic and acidic residues" evidence="1">
    <location>
        <begin position="33"/>
        <end position="42"/>
    </location>
</feature>
<evidence type="ECO:0000313" key="4">
    <source>
        <dbReference type="Proteomes" id="UP000504637"/>
    </source>
</evidence>
<feature type="region of interest" description="Disordered" evidence="1">
    <location>
        <begin position="1"/>
        <end position="43"/>
    </location>
</feature>
<dbReference type="PANTHER" id="PTHR37846">
    <property type="entry name" value="YALI0B21296P"/>
    <property type="match status" value="1"/>
</dbReference>
<proteinExistence type="predicted"/>
<reference evidence="5" key="3">
    <citation type="submission" date="2025-08" db="UniProtKB">
        <authorList>
            <consortium name="RefSeq"/>
        </authorList>
    </citation>
    <scope>IDENTIFICATION</scope>
    <source>
        <strain evidence="5">CBS 342.82</strain>
    </source>
</reference>
<evidence type="ECO:0000259" key="3">
    <source>
        <dbReference type="Pfam" id="PF24841"/>
    </source>
</evidence>
<dbReference type="AlphaFoldDB" id="A0A6J3M943"/>
<reference evidence="5" key="2">
    <citation type="submission" date="2020-04" db="EMBL/GenBank/DDBJ databases">
        <authorList>
            <consortium name="NCBI Genome Project"/>
        </authorList>
    </citation>
    <scope>NUCLEOTIDE SEQUENCE</scope>
    <source>
        <strain evidence="5">CBS 342.82</strain>
    </source>
</reference>
<dbReference type="Pfam" id="PF24841">
    <property type="entry name" value="DUF7719"/>
    <property type="match status" value="1"/>
</dbReference>
<dbReference type="RefSeq" id="XP_033461566.1">
    <property type="nucleotide sequence ID" value="XM_033601144.1"/>
</dbReference>
<keyword evidence="2" id="KW-0812">Transmembrane</keyword>
<dbReference type="Proteomes" id="UP000504637">
    <property type="component" value="Unplaced"/>
</dbReference>
<feature type="transmembrane region" description="Helical" evidence="2">
    <location>
        <begin position="159"/>
        <end position="178"/>
    </location>
</feature>
<feature type="transmembrane region" description="Helical" evidence="2">
    <location>
        <begin position="198"/>
        <end position="224"/>
    </location>
</feature>
<accession>A0A6J3M943</accession>
<gene>
    <name evidence="5" type="ORF">K489DRAFT_316211</name>
</gene>
<sequence length="230" mass="25972">MADDVPRNRKERRAAAKQNGSQNIEPPTKFPKIKMERPDYSRPKGKTLMDVYEEKKAILEQGKPFNAQSHNDTSFLQDSGNILYAGLGNGDEPIGPIEDAIVWTFCLSMLHFTLDVLVYSQYAQAIVWRAIFTRSATIAPILFLLVYLLRSAPARRFPLARQIVFFALAIGAGCYTIYMGNTFSYFAVMKQAPPLGTLWIWSVIEMNLPFAIASVVLDLGFLWWNGYSAF</sequence>
<keyword evidence="4" id="KW-1185">Reference proteome</keyword>
<feature type="domain" description="DUF7719" evidence="3">
    <location>
        <begin position="161"/>
        <end position="228"/>
    </location>
</feature>